<feature type="binding site" evidence="9">
    <location>
        <position position="221"/>
    </location>
    <ligand>
        <name>S-adenosyl-L-methionine</name>
        <dbReference type="ChEBI" id="CHEBI:59789"/>
    </ligand>
</feature>
<keyword evidence="6 8" id="KW-0808">Transferase</keyword>
<comment type="function">
    <text evidence="8">Methylates the carboxyl group of the C-terminal leucine residue of protein phosphatase 2A catalytic subunits to form alpha-leucine ester residues.</text>
</comment>
<dbReference type="InterPro" id="IPR029063">
    <property type="entry name" value="SAM-dependent_MTases_sf"/>
</dbReference>
<comment type="similarity">
    <text evidence="2 8">Belongs to the methyltransferase superfamily. LCMT family.</text>
</comment>
<evidence type="ECO:0000256" key="3">
    <source>
        <dbReference type="ARBA" id="ARBA00012834"/>
    </source>
</evidence>
<evidence type="ECO:0000256" key="1">
    <source>
        <dbReference type="ARBA" id="ARBA00000724"/>
    </source>
</evidence>
<evidence type="ECO:0000256" key="2">
    <source>
        <dbReference type="ARBA" id="ARBA00010703"/>
    </source>
</evidence>
<reference evidence="11 12" key="1">
    <citation type="submission" date="2023-08" db="EMBL/GenBank/DDBJ databases">
        <title>Black Yeasts Isolated from many extreme environments.</title>
        <authorList>
            <person name="Coleine C."/>
            <person name="Stajich J.E."/>
            <person name="Selbmann L."/>
        </authorList>
    </citation>
    <scope>NUCLEOTIDE SEQUENCE [LARGE SCALE GENOMIC DNA]</scope>
    <source>
        <strain evidence="11 12">CCFEE 5792</strain>
    </source>
</reference>
<evidence type="ECO:0000256" key="7">
    <source>
        <dbReference type="ARBA" id="ARBA00022691"/>
    </source>
</evidence>
<dbReference type="GO" id="GO:0018423">
    <property type="term" value="F:protein C-terminal leucine carboxyl O-methyltransferase activity"/>
    <property type="evidence" value="ECO:0007669"/>
    <property type="project" value="UniProtKB-EC"/>
</dbReference>
<evidence type="ECO:0000256" key="5">
    <source>
        <dbReference type="ARBA" id="ARBA00022603"/>
    </source>
</evidence>
<feature type="binding site" evidence="9">
    <location>
        <begin position="196"/>
        <end position="197"/>
    </location>
    <ligand>
        <name>S-adenosyl-L-methionine</name>
        <dbReference type="ChEBI" id="CHEBI:59789"/>
    </ligand>
</feature>
<sequence>MSAPQIPNLNSLRRGGLRGRGRGLADRAAGGAGRKQIDHDQVVRNTDNDAATSRLSAIEAGYLQDPFARLLTTGDGVQRRLPLMNRGTYVRTTGIDRIVDTFLSSKPPGRKQIISLGAGSDTRYFRLKQRNQSLDLAYHEIDFAANTQRKIAQLRGPLFSQEGKALCDLDFHAADVQVSQEQTALSSPDYSIHAQDLRGLRKEGIKLTGIDTALSTLIISECCLIYLPPEDADNALEYFNQTFPPSTSLAIVIYEPIRPFDPFGKTMVRNLLERGIQLQTLEKYSGLEEQRQRLRDHGFIATSEEPIAGAEAADIDTIWHKWIHSEEKERIEGLEWMDEVEEFVLLAKHYCICWGWRGFENDLVWSPLLQTLQTGG</sequence>
<evidence type="ECO:0000313" key="11">
    <source>
        <dbReference type="EMBL" id="KAK5064756.1"/>
    </source>
</evidence>
<dbReference type="SUPFAM" id="SSF53335">
    <property type="entry name" value="S-adenosyl-L-methionine-dependent methyltransferases"/>
    <property type="match status" value="1"/>
</dbReference>
<proteinExistence type="inferred from homology"/>
<dbReference type="GeneID" id="89968812"/>
<evidence type="ECO:0000256" key="9">
    <source>
        <dbReference type="PIRSR" id="PIRSR016305-1"/>
    </source>
</evidence>
<feature type="binding site" evidence="9">
    <location>
        <position position="91"/>
    </location>
    <ligand>
        <name>S-adenosyl-L-methionine</name>
        <dbReference type="ChEBI" id="CHEBI:59789"/>
    </ligand>
</feature>
<evidence type="ECO:0000256" key="8">
    <source>
        <dbReference type="PIRNR" id="PIRNR016305"/>
    </source>
</evidence>
<feature type="compositionally biased region" description="Polar residues" evidence="10">
    <location>
        <begin position="1"/>
        <end position="11"/>
    </location>
</feature>
<gene>
    <name evidence="11" type="ORF">LTR84_000590</name>
</gene>
<dbReference type="EMBL" id="JAVRRD010000001">
    <property type="protein sequence ID" value="KAK5064756.1"/>
    <property type="molecule type" value="Genomic_DNA"/>
</dbReference>
<dbReference type="PANTHER" id="PTHR13600">
    <property type="entry name" value="LEUCINE CARBOXYL METHYLTRANSFERASE"/>
    <property type="match status" value="1"/>
</dbReference>
<evidence type="ECO:0000256" key="10">
    <source>
        <dbReference type="SAM" id="MobiDB-lite"/>
    </source>
</evidence>
<dbReference type="AlphaFoldDB" id="A0AAV9NS34"/>
<evidence type="ECO:0000256" key="6">
    <source>
        <dbReference type="ARBA" id="ARBA00022679"/>
    </source>
</evidence>
<accession>A0AAV9NS34</accession>
<protein>
    <recommendedName>
        <fullName evidence="4 8">Leucine carboxyl methyltransferase 1</fullName>
        <ecNumber evidence="3 8">2.1.1.233</ecNumber>
    </recommendedName>
</protein>
<dbReference type="Gene3D" id="3.40.50.150">
    <property type="entry name" value="Vaccinia Virus protein VP39"/>
    <property type="match status" value="1"/>
</dbReference>
<dbReference type="RefSeq" id="XP_064712080.1">
    <property type="nucleotide sequence ID" value="XM_064844220.1"/>
</dbReference>
<dbReference type="EC" id="2.1.1.233" evidence="3 8"/>
<dbReference type="PIRSF" id="PIRSF016305">
    <property type="entry name" value="LCM_mtfrase"/>
    <property type="match status" value="1"/>
</dbReference>
<keyword evidence="7 8" id="KW-0949">S-adenosyl-L-methionine</keyword>
<dbReference type="InterPro" id="IPR007213">
    <property type="entry name" value="Ppm1/Ppm2/Tcmp"/>
</dbReference>
<organism evidence="11 12">
    <name type="scientific">Exophiala bonariae</name>
    <dbReference type="NCBI Taxonomy" id="1690606"/>
    <lineage>
        <taxon>Eukaryota</taxon>
        <taxon>Fungi</taxon>
        <taxon>Dikarya</taxon>
        <taxon>Ascomycota</taxon>
        <taxon>Pezizomycotina</taxon>
        <taxon>Eurotiomycetes</taxon>
        <taxon>Chaetothyriomycetidae</taxon>
        <taxon>Chaetothyriales</taxon>
        <taxon>Herpotrichiellaceae</taxon>
        <taxon>Exophiala</taxon>
    </lineage>
</organism>
<keyword evidence="12" id="KW-1185">Reference proteome</keyword>
<evidence type="ECO:0000313" key="12">
    <source>
        <dbReference type="Proteomes" id="UP001358417"/>
    </source>
</evidence>
<comment type="caution">
    <text evidence="11">The sequence shown here is derived from an EMBL/GenBank/DDBJ whole genome shotgun (WGS) entry which is preliminary data.</text>
</comment>
<feature type="region of interest" description="Disordered" evidence="10">
    <location>
        <begin position="1"/>
        <end position="37"/>
    </location>
</feature>
<dbReference type="InterPro" id="IPR016651">
    <property type="entry name" value="LCMT1"/>
</dbReference>
<feature type="binding site" evidence="9">
    <location>
        <position position="117"/>
    </location>
    <ligand>
        <name>S-adenosyl-L-methionine</name>
        <dbReference type="ChEBI" id="CHEBI:59789"/>
    </ligand>
</feature>
<keyword evidence="5 8" id="KW-0489">Methyltransferase</keyword>
<dbReference type="PANTHER" id="PTHR13600:SF21">
    <property type="entry name" value="LEUCINE CARBOXYL METHYLTRANSFERASE 1"/>
    <property type="match status" value="1"/>
</dbReference>
<dbReference type="GO" id="GO:0032259">
    <property type="term" value="P:methylation"/>
    <property type="evidence" value="ECO:0007669"/>
    <property type="project" value="UniProtKB-KW"/>
</dbReference>
<dbReference type="Proteomes" id="UP001358417">
    <property type="component" value="Unassembled WGS sequence"/>
</dbReference>
<comment type="catalytic activity">
    <reaction evidence="1 8">
        <text>[phosphatase 2A protein]-C-terminal L-leucine + S-adenosyl-L-methionine = [phosphatase 2A protein]-C-terminal L-leucine methyl ester + S-adenosyl-L-homocysteine</text>
        <dbReference type="Rhea" id="RHEA:48544"/>
        <dbReference type="Rhea" id="RHEA-COMP:12134"/>
        <dbReference type="Rhea" id="RHEA-COMP:12135"/>
        <dbReference type="ChEBI" id="CHEBI:57856"/>
        <dbReference type="ChEBI" id="CHEBI:59789"/>
        <dbReference type="ChEBI" id="CHEBI:90516"/>
        <dbReference type="ChEBI" id="CHEBI:90517"/>
        <dbReference type="EC" id="2.1.1.233"/>
    </reaction>
</comment>
<evidence type="ECO:0000256" key="4">
    <source>
        <dbReference type="ARBA" id="ARBA00017497"/>
    </source>
</evidence>
<dbReference type="Pfam" id="PF04072">
    <property type="entry name" value="LCM"/>
    <property type="match status" value="1"/>
</dbReference>
<name>A0AAV9NS34_9EURO</name>